<gene>
    <name evidence="2" type="ORF">GQA70_16160</name>
</gene>
<proteinExistence type="predicted"/>
<feature type="signal peptide" evidence="1">
    <location>
        <begin position="1"/>
        <end position="21"/>
    </location>
</feature>
<evidence type="ECO:0000313" key="2">
    <source>
        <dbReference type="EMBL" id="QRF67702.1"/>
    </source>
</evidence>
<dbReference type="EMBL" id="CP047166">
    <property type="protein sequence ID" value="QRF67702.1"/>
    <property type="molecule type" value="Genomic_DNA"/>
</dbReference>
<feature type="chain" id="PRO_5045501852" evidence="1">
    <location>
        <begin position="22"/>
        <end position="105"/>
    </location>
</feature>
<evidence type="ECO:0000313" key="3">
    <source>
        <dbReference type="Proteomes" id="UP000596387"/>
    </source>
</evidence>
<name>A0ABX7FD07_9RHOB</name>
<accession>A0ABX7FD07</accession>
<protein>
    <submittedName>
        <fullName evidence="2">Uncharacterized protein</fullName>
    </submittedName>
</protein>
<evidence type="ECO:0000256" key="1">
    <source>
        <dbReference type="SAM" id="SignalP"/>
    </source>
</evidence>
<organism evidence="2 3">
    <name type="scientific">Ponticoccus alexandrii</name>
    <dbReference type="NCBI Taxonomy" id="1943633"/>
    <lineage>
        <taxon>Bacteria</taxon>
        <taxon>Pseudomonadati</taxon>
        <taxon>Pseudomonadota</taxon>
        <taxon>Alphaproteobacteria</taxon>
        <taxon>Rhodobacterales</taxon>
        <taxon>Roseobacteraceae</taxon>
        <taxon>Ponticoccus</taxon>
    </lineage>
</organism>
<reference evidence="2 3" key="1">
    <citation type="submission" date="2019-12" db="EMBL/GenBank/DDBJ databases">
        <title>Complete Genome Sequence of a Quorum-Sensing Bacterium,Rhodobacteraceae bacterium C31, Isolated from a marine microalgae symbiotic bacteria.</title>
        <authorList>
            <person name="Zhang Y."/>
        </authorList>
    </citation>
    <scope>NUCLEOTIDE SEQUENCE [LARGE SCALE GENOMIC DNA]</scope>
    <source>
        <strain evidence="2 3">C31</strain>
    </source>
</reference>
<dbReference type="Proteomes" id="UP000596387">
    <property type="component" value="Chromosome"/>
</dbReference>
<sequence>MRFSLVAATLAFAVSGSAALAWGDMYMGDGTNNPNSNMLVHAYKGPNLCPAGLQPVTVGGVICCGNPNAGYYIDRPGGHKKYYKAKHKPAPRGYAPVGEKGVVYR</sequence>
<keyword evidence="3" id="KW-1185">Reference proteome</keyword>
<keyword evidence="1" id="KW-0732">Signal</keyword>
<dbReference type="RefSeq" id="WP_023848149.1">
    <property type="nucleotide sequence ID" value="NZ_CP047166.1"/>
</dbReference>